<protein>
    <submittedName>
        <fullName evidence="1">Uncharacterized protein</fullName>
    </submittedName>
</protein>
<dbReference type="AlphaFoldDB" id="L0R9Q4"/>
<dbReference type="RefSeq" id="WP_015336083.1">
    <property type="nucleotide sequence ID" value="NC_020055.1"/>
</dbReference>
<name>L0R9Q4_9BACT</name>
<keyword evidence="2" id="KW-1185">Reference proteome</keyword>
<gene>
    <name evidence="1" type="ORF">DESAM_21198</name>
</gene>
<dbReference type="Proteomes" id="UP000010808">
    <property type="component" value="Chromosome"/>
</dbReference>
<dbReference type="EMBL" id="FO203522">
    <property type="protein sequence ID" value="CCO23479.1"/>
    <property type="molecule type" value="Genomic_DNA"/>
</dbReference>
<proteinExistence type="predicted"/>
<dbReference type="eggNOG" id="COG0564">
    <property type="taxonomic scope" value="Bacteria"/>
</dbReference>
<sequence length="253" mass="28302">MNKSENNKLYSSGFCTSCGTMHSLEAGSAVRYCHELMEKLDKTGRIDFILPKTEADPAFSTDYLSGKARGQMFGVMVYLDSEKRKCTARAFSGQYNGRWEVPGWVSPVINASEFYEITQATERKIKSIGRELKQLPTGSQEYKSLADNRKRLSQDLMRKIHAIYRLRNFKGTTSPMPDIIHGQKGIPTGTGDCCAPKLLNFAAVNGFTPLGIAEFYYGKENKSETKLHKHFYPSCTDKCGLILGFMLCGLDAK</sequence>
<evidence type="ECO:0000313" key="1">
    <source>
        <dbReference type="EMBL" id="CCO23479.1"/>
    </source>
</evidence>
<accession>L0R9Q4</accession>
<organism evidence="1 2">
    <name type="scientific">Maridesulfovibrio hydrothermalis AM13 = DSM 14728</name>
    <dbReference type="NCBI Taxonomy" id="1121451"/>
    <lineage>
        <taxon>Bacteria</taxon>
        <taxon>Pseudomonadati</taxon>
        <taxon>Thermodesulfobacteriota</taxon>
        <taxon>Desulfovibrionia</taxon>
        <taxon>Desulfovibrionales</taxon>
        <taxon>Desulfovibrionaceae</taxon>
        <taxon>Maridesulfovibrio</taxon>
    </lineage>
</organism>
<dbReference type="PATRIC" id="fig|1121451.3.peg.1451"/>
<dbReference type="STRING" id="1121451.DESAM_21198"/>
<evidence type="ECO:0000313" key="2">
    <source>
        <dbReference type="Proteomes" id="UP000010808"/>
    </source>
</evidence>
<dbReference type="HOGENOM" id="CLU_055349_0_0_7"/>
<dbReference type="OrthoDB" id="128480at2"/>
<dbReference type="KEGG" id="dhy:DESAM_21198"/>
<reference evidence="1 2" key="1">
    <citation type="submission" date="2012-10" db="EMBL/GenBank/DDBJ databases">
        <authorList>
            <person name="Genoscope - CEA"/>
        </authorList>
    </citation>
    <scope>NUCLEOTIDE SEQUENCE [LARGE SCALE GENOMIC DNA]</scope>
    <source>
        <strain evidence="2">AM13 / DSM 14728</strain>
    </source>
</reference>